<gene>
    <name evidence="3" type="primary">LOC115634428</name>
</gene>
<organism evidence="2 3">
    <name type="scientific">Drosophila lebanonensis</name>
    <name type="common">Fruit fly</name>
    <name type="synonym">Scaptodrosophila lebanonensis</name>
    <dbReference type="NCBI Taxonomy" id="7225"/>
    <lineage>
        <taxon>Eukaryota</taxon>
        <taxon>Metazoa</taxon>
        <taxon>Ecdysozoa</taxon>
        <taxon>Arthropoda</taxon>
        <taxon>Hexapoda</taxon>
        <taxon>Insecta</taxon>
        <taxon>Pterygota</taxon>
        <taxon>Neoptera</taxon>
        <taxon>Endopterygota</taxon>
        <taxon>Diptera</taxon>
        <taxon>Brachycera</taxon>
        <taxon>Muscomorpha</taxon>
        <taxon>Ephydroidea</taxon>
        <taxon>Drosophilidae</taxon>
        <taxon>Scaptodrosophila</taxon>
    </lineage>
</organism>
<dbReference type="Proteomes" id="UP000504634">
    <property type="component" value="Unplaced"/>
</dbReference>
<feature type="chain" id="PRO_5026983561" evidence="1">
    <location>
        <begin position="19"/>
        <end position="87"/>
    </location>
</feature>
<accession>A0A6J2UID6</accession>
<proteinExistence type="predicted"/>
<dbReference type="Pfam" id="PF00379">
    <property type="entry name" value="Chitin_bind_4"/>
    <property type="match status" value="1"/>
</dbReference>
<sequence>MLKFTLIFCCALLALACANEDDQKAELTSSYQKQDELGNFENGFATSNGISIKAAGNVNGVQGEYVLPDGKIVKYRADSTGFHPIVD</sequence>
<dbReference type="CTD" id="246492"/>
<keyword evidence="1" id="KW-0732">Signal</keyword>
<dbReference type="OrthoDB" id="6362401at2759"/>
<dbReference type="AlphaFoldDB" id="A0A6J2UID6"/>
<evidence type="ECO:0000313" key="2">
    <source>
        <dbReference type="Proteomes" id="UP000504634"/>
    </source>
</evidence>
<feature type="signal peptide" evidence="1">
    <location>
        <begin position="1"/>
        <end position="18"/>
    </location>
</feature>
<dbReference type="PROSITE" id="PS51257">
    <property type="entry name" value="PROKAR_LIPOPROTEIN"/>
    <property type="match status" value="1"/>
</dbReference>
<protein>
    <submittedName>
        <fullName evidence="3">Pupal cuticle protein Edg-78E</fullName>
    </submittedName>
</protein>
<evidence type="ECO:0000256" key="1">
    <source>
        <dbReference type="SAM" id="SignalP"/>
    </source>
</evidence>
<name>A0A6J2UID6_DROLE</name>
<dbReference type="InterPro" id="IPR000618">
    <property type="entry name" value="Insect_cuticle"/>
</dbReference>
<dbReference type="GeneID" id="115634428"/>
<keyword evidence="2" id="KW-1185">Reference proteome</keyword>
<reference evidence="3" key="1">
    <citation type="submission" date="2025-08" db="UniProtKB">
        <authorList>
            <consortium name="RefSeq"/>
        </authorList>
    </citation>
    <scope>IDENTIFICATION</scope>
    <source>
        <strain evidence="3">11010-0011.00</strain>
        <tissue evidence="3">Whole body</tissue>
    </source>
</reference>
<evidence type="ECO:0000313" key="3">
    <source>
        <dbReference type="RefSeq" id="XP_030387994.1"/>
    </source>
</evidence>
<dbReference type="RefSeq" id="XP_030387994.1">
    <property type="nucleotide sequence ID" value="XM_030532134.1"/>
</dbReference>